<dbReference type="AlphaFoldDB" id="A0AAD8KDS2"/>
<feature type="region of interest" description="Disordered" evidence="1">
    <location>
        <begin position="91"/>
        <end position="117"/>
    </location>
</feature>
<dbReference type="PANTHER" id="PTHR37614">
    <property type="entry name" value="OS02G0121400 PROTEIN"/>
    <property type="match status" value="1"/>
</dbReference>
<organism evidence="2 3">
    <name type="scientific">Tagetes erecta</name>
    <name type="common">African marigold</name>
    <dbReference type="NCBI Taxonomy" id="13708"/>
    <lineage>
        <taxon>Eukaryota</taxon>
        <taxon>Viridiplantae</taxon>
        <taxon>Streptophyta</taxon>
        <taxon>Embryophyta</taxon>
        <taxon>Tracheophyta</taxon>
        <taxon>Spermatophyta</taxon>
        <taxon>Magnoliopsida</taxon>
        <taxon>eudicotyledons</taxon>
        <taxon>Gunneridae</taxon>
        <taxon>Pentapetalae</taxon>
        <taxon>asterids</taxon>
        <taxon>campanulids</taxon>
        <taxon>Asterales</taxon>
        <taxon>Asteraceae</taxon>
        <taxon>Asteroideae</taxon>
        <taxon>Heliantheae alliance</taxon>
        <taxon>Tageteae</taxon>
        <taxon>Tagetes</taxon>
    </lineage>
</organism>
<evidence type="ECO:0000313" key="2">
    <source>
        <dbReference type="EMBL" id="KAK1419738.1"/>
    </source>
</evidence>
<protein>
    <submittedName>
        <fullName evidence="2">Uncharacterized protein</fullName>
    </submittedName>
</protein>
<evidence type="ECO:0000313" key="3">
    <source>
        <dbReference type="Proteomes" id="UP001229421"/>
    </source>
</evidence>
<evidence type="ECO:0000256" key="1">
    <source>
        <dbReference type="SAM" id="MobiDB-lite"/>
    </source>
</evidence>
<reference evidence="2" key="1">
    <citation type="journal article" date="2023" name="bioRxiv">
        <title>Improved chromosome-level genome assembly for marigold (Tagetes erecta).</title>
        <authorList>
            <person name="Jiang F."/>
            <person name="Yuan L."/>
            <person name="Wang S."/>
            <person name="Wang H."/>
            <person name="Xu D."/>
            <person name="Wang A."/>
            <person name="Fan W."/>
        </authorList>
    </citation>
    <scope>NUCLEOTIDE SEQUENCE</scope>
    <source>
        <strain evidence="2">WSJ</strain>
        <tissue evidence="2">Leaf</tissue>
    </source>
</reference>
<dbReference type="Proteomes" id="UP001229421">
    <property type="component" value="Unassembled WGS sequence"/>
</dbReference>
<name>A0AAD8KDS2_TARER</name>
<sequence>MKPVSRTGLIMPTEKEVEVMETLLDLPRLIERRELISGYSFKWGKKKKRSVLELKPELLFQSPEKLPENVIKVDEKMEDRKSPSTPLCFLPCVGGGSDGGGDRKPPSSSPERMTVKRKATDDLVEVCDRIEQENQILLKKIEAMKTLHQDLISENLELKATRQKISFSRNMEDCHKWNSSMKVVDEQHHYHQQITMFAPSTSQQPPQQQQLVVDHNSGKVMAVSSDGGRFGMFNQIDPRVKIQGEAYDFMAASQPLDQSKYLKMDNDLRVRAAAAAARKRRILKMKENKNSSLAMKLTRGCSL</sequence>
<accession>A0AAD8KDS2</accession>
<comment type="caution">
    <text evidence="2">The sequence shown here is derived from an EMBL/GenBank/DDBJ whole genome shotgun (WGS) entry which is preliminary data.</text>
</comment>
<dbReference type="EMBL" id="JAUHHV010000007">
    <property type="protein sequence ID" value="KAK1419738.1"/>
    <property type="molecule type" value="Genomic_DNA"/>
</dbReference>
<keyword evidence="3" id="KW-1185">Reference proteome</keyword>
<dbReference type="PANTHER" id="PTHR37614:SF2">
    <property type="entry name" value="OS02G0121400 PROTEIN"/>
    <property type="match status" value="1"/>
</dbReference>
<gene>
    <name evidence="2" type="ORF">QVD17_29031</name>
</gene>
<proteinExistence type="predicted"/>